<keyword evidence="3" id="KW-0479">Metal-binding</keyword>
<evidence type="ECO:0000256" key="8">
    <source>
        <dbReference type="ARBA" id="ARBA00035238"/>
    </source>
</evidence>
<evidence type="ECO:0000256" key="4">
    <source>
        <dbReference type="ARBA" id="ARBA00022741"/>
    </source>
</evidence>
<proteinExistence type="inferred from homology"/>
<evidence type="ECO:0000256" key="1">
    <source>
        <dbReference type="ARBA" id="ARBA00006211"/>
    </source>
</evidence>
<dbReference type="Gene3D" id="3.40.50.300">
    <property type="entry name" value="P-loop containing nucleotide triphosphate hydrolases"/>
    <property type="match status" value="1"/>
</dbReference>
<feature type="region of interest" description="Disordered" evidence="9">
    <location>
        <begin position="77"/>
        <end position="101"/>
    </location>
</feature>
<dbReference type="InterPro" id="IPR027417">
    <property type="entry name" value="P-loop_NTPase"/>
</dbReference>
<dbReference type="InterPro" id="IPR004392">
    <property type="entry name" value="Hyd_mat_HypB"/>
</dbReference>
<dbReference type="RefSeq" id="WP_129835780.1">
    <property type="nucleotide sequence ID" value="NZ_CP035704.1"/>
</dbReference>
<gene>
    <name evidence="11" type="primary">hypB</name>
    <name evidence="11" type="ORF">ELE36_18075</name>
</gene>
<evidence type="ECO:0000256" key="6">
    <source>
        <dbReference type="ARBA" id="ARBA00022833"/>
    </source>
</evidence>
<dbReference type="GO" id="GO:0008270">
    <property type="term" value="F:zinc ion binding"/>
    <property type="evidence" value="ECO:0007669"/>
    <property type="project" value="TreeGrafter"/>
</dbReference>
<dbReference type="NCBIfam" id="TIGR00073">
    <property type="entry name" value="hypB"/>
    <property type="match status" value="1"/>
</dbReference>
<keyword evidence="4" id="KW-0547">Nucleotide-binding</keyword>
<evidence type="ECO:0000256" key="2">
    <source>
        <dbReference type="ARBA" id="ARBA00022596"/>
    </source>
</evidence>
<dbReference type="EMBL" id="CP035704">
    <property type="protein sequence ID" value="QBB72119.1"/>
    <property type="molecule type" value="Genomic_DNA"/>
</dbReference>
<comment type="similarity">
    <text evidence="1">Belongs to the SIMIBI class G3E GTPase family. HypB/HupM subfamily.</text>
</comment>
<evidence type="ECO:0000313" key="11">
    <source>
        <dbReference type="EMBL" id="QBB72119.1"/>
    </source>
</evidence>
<dbReference type="GO" id="GO:0016151">
    <property type="term" value="F:nickel cation binding"/>
    <property type="evidence" value="ECO:0007669"/>
    <property type="project" value="InterPro"/>
</dbReference>
<dbReference type="Proteomes" id="UP000291562">
    <property type="component" value="Chromosome"/>
</dbReference>
<keyword evidence="7" id="KW-0342">GTP-binding</keyword>
<evidence type="ECO:0000256" key="3">
    <source>
        <dbReference type="ARBA" id="ARBA00022723"/>
    </source>
</evidence>
<accession>A0A411HNQ1</accession>
<evidence type="ECO:0000313" key="12">
    <source>
        <dbReference type="Proteomes" id="UP000291562"/>
    </source>
</evidence>
<dbReference type="PANTHER" id="PTHR30134">
    <property type="entry name" value="HYDROGENASE PROTEIN ASSEMBLY PROTEIN, NICKEL CHAPERONE"/>
    <property type="match status" value="1"/>
</dbReference>
<dbReference type="SUPFAM" id="SSF52540">
    <property type="entry name" value="P-loop containing nucleoside triphosphate hydrolases"/>
    <property type="match status" value="1"/>
</dbReference>
<feature type="domain" description="CobW/HypB/UreG nucleotide-binding" evidence="10">
    <location>
        <begin position="138"/>
        <end position="296"/>
    </location>
</feature>
<evidence type="ECO:0000259" key="10">
    <source>
        <dbReference type="Pfam" id="PF02492"/>
    </source>
</evidence>
<dbReference type="GO" id="GO:0051604">
    <property type="term" value="P:protein maturation"/>
    <property type="evidence" value="ECO:0007669"/>
    <property type="project" value="InterPro"/>
</dbReference>
<evidence type="ECO:0000256" key="7">
    <source>
        <dbReference type="ARBA" id="ARBA00023134"/>
    </source>
</evidence>
<dbReference type="InterPro" id="IPR003495">
    <property type="entry name" value="CobW/HypB/UreG_nucleotide-bd"/>
</dbReference>
<dbReference type="Pfam" id="PF02492">
    <property type="entry name" value="cobW"/>
    <property type="match status" value="1"/>
</dbReference>
<sequence length="327" mass="35409">MCVTCGCGQTGAARINGEALDTHEHEHVLADGTRVVHRHEHGNDAAHDEHMHIRALQHGHDIASMANAVFLPITAKSQQHTHAAEHGHSHTHTSVPAAQRREIPTELVRLETALLDKNQRIAERNRAALAGRGVLALNLMSSPGAGKTSLLVRTLTDLAAEIPMSVVEGDQETSADAERIRATGAKAVQINTGAGCHLEADMLERALLTLSPAAGSVLFIENVGNLVCPALFDLGERARIVVLSVTEGDDKPLKYPHMFRSAQLMLLTKIDLLPYVSFDPARAEANAREINPQIECLRLSVTSGEGLADWYQHLRSLLQEVATERVA</sequence>
<keyword evidence="6" id="KW-0862">Zinc</keyword>
<keyword evidence="5" id="KW-0378">Hydrolase</keyword>
<name>A0A411HNQ1_9GAMM</name>
<dbReference type="PANTHER" id="PTHR30134:SF2">
    <property type="entry name" value="HYDROGENASE MATURATION FACTOR HYPB"/>
    <property type="match status" value="1"/>
</dbReference>
<dbReference type="CDD" id="cd05390">
    <property type="entry name" value="HypB"/>
    <property type="match status" value="1"/>
</dbReference>
<protein>
    <recommendedName>
        <fullName evidence="8">Hydrogenase maturation factor HypB</fullName>
    </recommendedName>
</protein>
<dbReference type="GO" id="GO:0005525">
    <property type="term" value="F:GTP binding"/>
    <property type="evidence" value="ECO:0007669"/>
    <property type="project" value="UniProtKB-KW"/>
</dbReference>
<keyword evidence="12" id="KW-1185">Reference proteome</keyword>
<organism evidence="11 12">
    <name type="scientific">Pseudolysobacter antarcticus</name>
    <dbReference type="NCBI Taxonomy" id="2511995"/>
    <lineage>
        <taxon>Bacteria</taxon>
        <taxon>Pseudomonadati</taxon>
        <taxon>Pseudomonadota</taxon>
        <taxon>Gammaproteobacteria</taxon>
        <taxon>Lysobacterales</taxon>
        <taxon>Rhodanobacteraceae</taxon>
        <taxon>Pseudolysobacter</taxon>
    </lineage>
</organism>
<dbReference type="AlphaFoldDB" id="A0A411HNQ1"/>
<evidence type="ECO:0000256" key="9">
    <source>
        <dbReference type="SAM" id="MobiDB-lite"/>
    </source>
</evidence>
<dbReference type="OrthoDB" id="9802035at2"/>
<dbReference type="GO" id="GO:0003924">
    <property type="term" value="F:GTPase activity"/>
    <property type="evidence" value="ECO:0007669"/>
    <property type="project" value="InterPro"/>
</dbReference>
<evidence type="ECO:0000256" key="5">
    <source>
        <dbReference type="ARBA" id="ARBA00022801"/>
    </source>
</evidence>
<keyword evidence="2" id="KW-0533">Nickel</keyword>
<dbReference type="KEGG" id="xbc:ELE36_18075"/>
<reference evidence="11 12" key="1">
    <citation type="submission" date="2019-01" db="EMBL/GenBank/DDBJ databases">
        <title>Pseudolysobacter antarctica gen. nov., sp. nov., isolated from Fildes Peninsula, Antarctica.</title>
        <authorList>
            <person name="Wei Z."/>
            <person name="Peng F."/>
        </authorList>
    </citation>
    <scope>NUCLEOTIDE SEQUENCE [LARGE SCALE GENOMIC DNA]</scope>
    <source>
        <strain evidence="11 12">AQ6-296</strain>
    </source>
</reference>